<dbReference type="AlphaFoldDB" id="A0A6D2I1P6"/>
<evidence type="ECO:0000313" key="5">
    <source>
        <dbReference type="Proteomes" id="UP000467841"/>
    </source>
</evidence>
<keyword evidence="3" id="KW-0472">Membrane</keyword>
<dbReference type="Proteomes" id="UP000467841">
    <property type="component" value="Unassembled WGS sequence"/>
</dbReference>
<organism evidence="4 5">
    <name type="scientific">Microthlaspi erraticum</name>
    <dbReference type="NCBI Taxonomy" id="1685480"/>
    <lineage>
        <taxon>Eukaryota</taxon>
        <taxon>Viridiplantae</taxon>
        <taxon>Streptophyta</taxon>
        <taxon>Embryophyta</taxon>
        <taxon>Tracheophyta</taxon>
        <taxon>Spermatophyta</taxon>
        <taxon>Magnoliopsida</taxon>
        <taxon>eudicotyledons</taxon>
        <taxon>Gunneridae</taxon>
        <taxon>Pentapetalae</taxon>
        <taxon>rosids</taxon>
        <taxon>malvids</taxon>
        <taxon>Brassicales</taxon>
        <taxon>Brassicaceae</taxon>
        <taxon>Coluteocarpeae</taxon>
        <taxon>Microthlaspi</taxon>
    </lineage>
</organism>
<dbReference type="PANTHER" id="PTHR10281">
    <property type="entry name" value="MEMBRANE-ASSOCIATED PROGESTERONE RECEPTOR COMPONENT-RELATED"/>
    <property type="match status" value="1"/>
</dbReference>
<dbReference type="SUPFAM" id="SSF55856">
    <property type="entry name" value="Cytochrome b5-like heme/steroid binding domain"/>
    <property type="match status" value="1"/>
</dbReference>
<keyword evidence="2" id="KW-0446">Lipid-binding</keyword>
<protein>
    <recommendedName>
        <fullName evidence="6">Cytochrome b5 heme-binding domain-containing protein</fullName>
    </recommendedName>
</protein>
<keyword evidence="5" id="KW-1185">Reference proteome</keyword>
<comment type="caution">
    <text evidence="4">The sequence shown here is derived from an EMBL/GenBank/DDBJ whole genome shotgun (WGS) entry which is preliminary data.</text>
</comment>
<keyword evidence="3" id="KW-0812">Transmembrane</keyword>
<feature type="transmembrane region" description="Helical" evidence="3">
    <location>
        <begin position="20"/>
        <end position="45"/>
    </location>
</feature>
<accession>A0A6D2I1P6</accession>
<evidence type="ECO:0008006" key="6">
    <source>
        <dbReference type="Google" id="ProtNLM"/>
    </source>
</evidence>
<dbReference type="GO" id="GO:0005783">
    <property type="term" value="C:endoplasmic reticulum"/>
    <property type="evidence" value="ECO:0007669"/>
    <property type="project" value="TreeGrafter"/>
</dbReference>
<dbReference type="GO" id="GO:0016020">
    <property type="term" value="C:membrane"/>
    <property type="evidence" value="ECO:0007669"/>
    <property type="project" value="TreeGrafter"/>
</dbReference>
<name>A0A6D2I1P6_9BRAS</name>
<dbReference type="PANTHER" id="PTHR10281:SF45">
    <property type="entry name" value="MEMBRANE STEROID-BINDING PROTEIN 2"/>
    <property type="match status" value="1"/>
</dbReference>
<dbReference type="OrthoDB" id="547796at2759"/>
<dbReference type="GO" id="GO:0005496">
    <property type="term" value="F:steroid binding"/>
    <property type="evidence" value="ECO:0007669"/>
    <property type="project" value="UniProtKB-KW"/>
</dbReference>
<keyword evidence="1" id="KW-0754">Steroid-binding</keyword>
<sequence>MSLQVQLWETLKEAITAYTGLTPAAFFTVVALAFALYHVVSGLFLSPDDHQAFSAEAQLQVEPLPPPVQLGEITEDELKLYDGSDSKKPLLMAIKGQIYDVSQSRYLENLHCLIQIIIEIRN</sequence>
<evidence type="ECO:0000256" key="1">
    <source>
        <dbReference type="ARBA" id="ARBA00022665"/>
    </source>
</evidence>
<evidence type="ECO:0000313" key="4">
    <source>
        <dbReference type="EMBL" id="CAA7023407.1"/>
    </source>
</evidence>
<evidence type="ECO:0000256" key="3">
    <source>
        <dbReference type="SAM" id="Phobius"/>
    </source>
</evidence>
<reference evidence="4" key="1">
    <citation type="submission" date="2020-01" db="EMBL/GenBank/DDBJ databases">
        <authorList>
            <person name="Mishra B."/>
        </authorList>
    </citation>
    <scope>NUCLEOTIDE SEQUENCE [LARGE SCALE GENOMIC DNA]</scope>
</reference>
<keyword evidence="3" id="KW-1133">Transmembrane helix</keyword>
<proteinExistence type="predicted"/>
<dbReference type="EMBL" id="CACVBM020000777">
    <property type="protein sequence ID" value="CAA7023407.1"/>
    <property type="molecule type" value="Genomic_DNA"/>
</dbReference>
<dbReference type="InterPro" id="IPR050577">
    <property type="entry name" value="MAPR/NEUFC/NENF-like"/>
</dbReference>
<dbReference type="Gene3D" id="3.10.120.10">
    <property type="entry name" value="Cytochrome b5-like heme/steroid binding domain"/>
    <property type="match status" value="1"/>
</dbReference>
<evidence type="ECO:0000256" key="2">
    <source>
        <dbReference type="ARBA" id="ARBA00023121"/>
    </source>
</evidence>
<gene>
    <name evidence="4" type="ORF">MERR_LOCUS10642</name>
</gene>
<dbReference type="InterPro" id="IPR036400">
    <property type="entry name" value="Cyt_B5-like_heme/steroid_sf"/>
</dbReference>